<evidence type="ECO:0000313" key="2">
    <source>
        <dbReference type="EMBL" id="QAV32551.1"/>
    </source>
</evidence>
<proteinExistence type="predicted"/>
<dbReference type="Proteomes" id="UP000288947">
    <property type="component" value="Chromosome"/>
</dbReference>
<feature type="domain" description="Sporulation stage II protein D amidase enhancer LytB N-terminal" evidence="1">
    <location>
        <begin position="409"/>
        <end position="501"/>
    </location>
</feature>
<dbReference type="NCBIfam" id="TIGR02669">
    <property type="entry name" value="SpoIID_LytB"/>
    <property type="match status" value="1"/>
</dbReference>
<dbReference type="Pfam" id="PF08486">
    <property type="entry name" value="SpoIID"/>
    <property type="match status" value="1"/>
</dbReference>
<sequence length="806" mass="89884">MNKQVFILIMLLLSTILSTLLFGQEIFTLNVSLVFPNDNDTAALIKRLDSNALSYLYKITVLDANHSETLLSSSPILSLSIAKQGTYEIEASVISGSDVYFSGKRVVVVDYSSFIQEVEIPLIPIVSRIFVTFDNEGTESISGEKIIITDDSSNVVLNESLNEVAFPLFLNVIPGTYKLTILNEENLTQNSINRVLSATELNVQPGQLYPVMISLRNQNIILKKNSAKVSKLTAFDVNTREVIFEKEGRFKLARNLSINGKTSSAWSSLLFPGLSDLYLTFSNGEITNIDYKEEFPSRVRVLISSELTTIGGLSSATFEKLTLKISNGYSIFSFREGYCQITTMQHGQIVRFSKKSDGLIIETNDGIIGPFETNTRFYLKAQARDSSVEISEKSKNKYFGDLEIFVNKSGGFSIINDLPIEEYLKSVVASEMPSTYHLEALKAQAVVARTYALEKILSDRRYAGLGANMDDSTNFQAYNFQKPNEKSSLAVERTNGEVLLYKNKLSATFYYSVSGGYVMDPKDIFKMSIAYLKPKVLSVDQQNLLFLDDELALKNFLKNWDILTLQRLGFPEARNGYFRWKVEFSADEIYSAVISLKNVAAVANNTNTNEKSLKAIDPVSELRRYVNSQLLSSLRNDTLSVGISELTTDFSDKIVDQSASPAVEVKSSVSEEKLTQDVTERIIDVYVSARTPGRYVTEITIETNKRIFKIASSDVTRVFSVKGKKITLLNGIIRSDLSSLPSSFFTVDVVKNEEGFAQKIVLYGGGFGHGIGMSQVAANVLAKDFGWDYITILSFFYTGTQLRKVY</sequence>
<dbReference type="EMBL" id="CP026721">
    <property type="protein sequence ID" value="QAV32551.1"/>
    <property type="molecule type" value="Genomic_DNA"/>
</dbReference>
<evidence type="ECO:0000313" key="3">
    <source>
        <dbReference type="Proteomes" id="UP000288947"/>
    </source>
</evidence>
<protein>
    <submittedName>
        <fullName evidence="2">SpoIID/LytB domain-containing protein</fullName>
    </submittedName>
</protein>
<reference evidence="2 3" key="1">
    <citation type="submission" date="2018-01" db="EMBL/GenBank/DDBJ databases">
        <title>The whole genome sequencing and assembly of Fervidobacterium changbaicum CBS-1 strain.</title>
        <authorList>
            <person name="Kim J.-Y."/>
            <person name="Park M.-K."/>
            <person name="Yi H."/>
            <person name="Bahn Y.-S."/>
            <person name="Kim J.F."/>
            <person name="Lee D.-W."/>
        </authorList>
    </citation>
    <scope>NUCLEOTIDE SEQUENCE [LARGE SCALE GENOMIC DNA]</scope>
    <source>
        <strain evidence="2 3">CBS-1</strain>
    </source>
</reference>
<dbReference type="PANTHER" id="PTHR30032">
    <property type="entry name" value="N-ACETYLMURAMOYL-L-ALANINE AMIDASE-RELATED"/>
    <property type="match status" value="1"/>
</dbReference>
<accession>A0ABX5QQ11</accession>
<dbReference type="RefSeq" id="WP_090223342.1">
    <property type="nucleotide sequence ID" value="NZ_CP026721.1"/>
</dbReference>
<dbReference type="InterPro" id="IPR013693">
    <property type="entry name" value="SpoIID/LytB_N"/>
</dbReference>
<dbReference type="PANTHER" id="PTHR30032:SF4">
    <property type="entry name" value="AMIDASE ENHANCER"/>
    <property type="match status" value="1"/>
</dbReference>
<evidence type="ECO:0000259" key="1">
    <source>
        <dbReference type="Pfam" id="PF08486"/>
    </source>
</evidence>
<name>A0ABX5QQ11_9BACT</name>
<dbReference type="InterPro" id="IPR051922">
    <property type="entry name" value="Bact_Sporulation_Assoc"/>
</dbReference>
<organism evidence="2 3">
    <name type="scientific">Fervidobacterium changbaicum</name>
    <dbReference type="NCBI Taxonomy" id="310769"/>
    <lineage>
        <taxon>Bacteria</taxon>
        <taxon>Thermotogati</taxon>
        <taxon>Thermotogota</taxon>
        <taxon>Thermotogae</taxon>
        <taxon>Thermotogales</taxon>
        <taxon>Fervidobacteriaceae</taxon>
        <taxon>Fervidobacterium</taxon>
    </lineage>
</organism>
<gene>
    <name evidence="2" type="ORF">CBS1_01515</name>
</gene>
<keyword evidence="3" id="KW-1185">Reference proteome</keyword>
<dbReference type="InterPro" id="IPR013486">
    <property type="entry name" value="SpoIID/LytB"/>
</dbReference>